<keyword evidence="1" id="KW-0521">NADP</keyword>
<dbReference type="InterPro" id="IPR002347">
    <property type="entry name" value="SDR_fam"/>
</dbReference>
<dbReference type="SUPFAM" id="SSF51735">
    <property type="entry name" value="NAD(P)-binding Rossmann-fold domains"/>
    <property type="match status" value="1"/>
</dbReference>
<dbReference type="PANTHER" id="PTHR43086">
    <property type="entry name" value="VERY-LONG-CHAIN 3-OXOOACYL-COA REDUCTASE"/>
    <property type="match status" value="1"/>
</dbReference>
<dbReference type="GO" id="GO:0005783">
    <property type="term" value="C:endoplasmic reticulum"/>
    <property type="evidence" value="ECO:0007669"/>
    <property type="project" value="TreeGrafter"/>
</dbReference>
<evidence type="ECO:0000313" key="4">
    <source>
        <dbReference type="Proteomes" id="UP000187209"/>
    </source>
</evidence>
<keyword evidence="4" id="KW-1185">Reference proteome</keyword>
<comment type="caution">
    <text evidence="3">The sequence shown here is derived from an EMBL/GenBank/DDBJ whole genome shotgun (WGS) entry which is preliminary data.</text>
</comment>
<dbReference type="PANTHER" id="PTHR43086:SF2">
    <property type="entry name" value="HYDROXYSTEROID DEHYDROGENASE-LIKE PROTEIN 1"/>
    <property type="match status" value="1"/>
</dbReference>
<dbReference type="GO" id="GO:0030497">
    <property type="term" value="P:fatty acid elongation"/>
    <property type="evidence" value="ECO:0007669"/>
    <property type="project" value="TreeGrafter"/>
</dbReference>
<reference evidence="3 4" key="1">
    <citation type="submission" date="2016-11" db="EMBL/GenBank/DDBJ databases">
        <title>The macronuclear genome of Stentor coeruleus: a giant cell with tiny introns.</title>
        <authorList>
            <person name="Slabodnick M."/>
            <person name="Ruby J.G."/>
            <person name="Reiff S.B."/>
            <person name="Swart E.C."/>
            <person name="Gosai S."/>
            <person name="Prabakaran S."/>
            <person name="Witkowska E."/>
            <person name="Larue G.E."/>
            <person name="Fisher S."/>
            <person name="Freeman R.M."/>
            <person name="Gunawardena J."/>
            <person name="Chu W."/>
            <person name="Stover N.A."/>
            <person name="Gregory B.D."/>
            <person name="Nowacki M."/>
            <person name="Derisi J."/>
            <person name="Roy S.W."/>
            <person name="Marshall W.F."/>
            <person name="Sood P."/>
        </authorList>
    </citation>
    <scope>NUCLEOTIDE SEQUENCE [LARGE SCALE GENOMIC DNA]</scope>
    <source>
        <strain evidence="3">WM001</strain>
    </source>
</reference>
<evidence type="ECO:0000256" key="1">
    <source>
        <dbReference type="ARBA" id="ARBA00022857"/>
    </source>
</evidence>
<protein>
    <submittedName>
        <fullName evidence="3">Uncharacterized protein</fullName>
    </submittedName>
</protein>
<organism evidence="3 4">
    <name type="scientific">Stentor coeruleus</name>
    <dbReference type="NCBI Taxonomy" id="5963"/>
    <lineage>
        <taxon>Eukaryota</taxon>
        <taxon>Sar</taxon>
        <taxon>Alveolata</taxon>
        <taxon>Ciliophora</taxon>
        <taxon>Postciliodesmatophora</taxon>
        <taxon>Heterotrichea</taxon>
        <taxon>Heterotrichida</taxon>
        <taxon>Stentoridae</taxon>
        <taxon>Stentor</taxon>
    </lineage>
</organism>
<dbReference type="GO" id="GO:0016491">
    <property type="term" value="F:oxidoreductase activity"/>
    <property type="evidence" value="ECO:0007669"/>
    <property type="project" value="UniProtKB-KW"/>
</dbReference>
<proteinExistence type="predicted"/>
<sequence length="316" mass="35266">MFTCRIYSPITQKMKYGKFMLAGLAVGLPVKKAYNYIYGDEDLIYKNYGNGCYAMVIGANDSIGEGFCKALAEKGINIVLVGKSQHNLARIADEISEKYGVKAITWFFDLSKATDTDFKALKAKTDEVEVSMLINATRLGVLKPTHKLSHNEVEGMINTTTKSLMHLLRLYLPELDKRQGRSAVIHLSSLLSISPVPILSLYGATQAFVRYITMGLSEEYSSSIDFLSYEPGSLIPENAPQELSSWKTAPLEASIAQALKDLGRKRTSYGHFKHELLAGFLHIAPTKVSLRFFYYLLNQQAEQLKQARQAKQSKSV</sequence>
<gene>
    <name evidence="3" type="ORF">SteCoe_2842</name>
</gene>
<dbReference type="InterPro" id="IPR036291">
    <property type="entry name" value="NAD(P)-bd_dom_sf"/>
</dbReference>
<dbReference type="Gene3D" id="3.40.50.720">
    <property type="entry name" value="NAD(P)-binding Rossmann-like Domain"/>
    <property type="match status" value="1"/>
</dbReference>
<dbReference type="Proteomes" id="UP000187209">
    <property type="component" value="Unassembled WGS sequence"/>
</dbReference>
<dbReference type="OrthoDB" id="418498at2759"/>
<evidence type="ECO:0000256" key="2">
    <source>
        <dbReference type="ARBA" id="ARBA00023002"/>
    </source>
</evidence>
<dbReference type="Pfam" id="PF00106">
    <property type="entry name" value="adh_short"/>
    <property type="match status" value="1"/>
</dbReference>
<evidence type="ECO:0000313" key="3">
    <source>
        <dbReference type="EMBL" id="OMJ94070.1"/>
    </source>
</evidence>
<accession>A0A1R2CYL0</accession>
<dbReference type="AlphaFoldDB" id="A0A1R2CYL0"/>
<keyword evidence="2" id="KW-0560">Oxidoreductase</keyword>
<name>A0A1R2CYL0_9CILI</name>
<dbReference type="EMBL" id="MPUH01000032">
    <property type="protein sequence ID" value="OMJ94070.1"/>
    <property type="molecule type" value="Genomic_DNA"/>
</dbReference>